<dbReference type="InterPro" id="IPR036527">
    <property type="entry name" value="SCP2_sterol-bd_dom_sf"/>
</dbReference>
<dbReference type="SUPFAM" id="SSF55729">
    <property type="entry name" value="Acyl-CoA N-acyltransferases (Nat)"/>
    <property type="match status" value="1"/>
</dbReference>
<dbReference type="InterPro" id="IPR016181">
    <property type="entry name" value="Acyl_CoA_acyltransferase"/>
</dbReference>
<dbReference type="EMBL" id="CP040058">
    <property type="protein sequence ID" value="QCP34395.1"/>
    <property type="molecule type" value="Genomic_DNA"/>
</dbReference>
<dbReference type="GO" id="GO:0030649">
    <property type="term" value="P:aminoglycoside antibiotic catabolic process"/>
    <property type="evidence" value="ECO:0007669"/>
    <property type="project" value="TreeGrafter"/>
</dbReference>
<dbReference type="PANTHER" id="PTHR37817:SF1">
    <property type="entry name" value="N-ACETYLTRANSFERASE EIS"/>
    <property type="match status" value="1"/>
</dbReference>
<proteinExistence type="predicted"/>
<evidence type="ECO:0000313" key="3">
    <source>
        <dbReference type="Proteomes" id="UP000298653"/>
    </source>
</evidence>
<dbReference type="GO" id="GO:0034069">
    <property type="term" value="F:aminoglycoside N-acetyltransferase activity"/>
    <property type="evidence" value="ECO:0007669"/>
    <property type="project" value="TreeGrafter"/>
</dbReference>
<feature type="domain" description="N-acetyltransferase" evidence="1">
    <location>
        <begin position="1"/>
        <end position="163"/>
    </location>
</feature>
<gene>
    <name evidence="2" type="ORF">AR1Y2_0941</name>
</gene>
<dbReference type="KEGG" id="arf:AR1Y2_0941"/>
<evidence type="ECO:0000259" key="1">
    <source>
        <dbReference type="PROSITE" id="PS51186"/>
    </source>
</evidence>
<keyword evidence="2" id="KW-0808">Transferase</keyword>
<dbReference type="Pfam" id="PF13530">
    <property type="entry name" value="SCP2_2"/>
    <property type="match status" value="1"/>
</dbReference>
<organism evidence="2 3">
    <name type="scientific">Anaerostipes rhamnosivorans</name>
    <dbReference type="NCBI Taxonomy" id="1229621"/>
    <lineage>
        <taxon>Bacteria</taxon>
        <taxon>Bacillati</taxon>
        <taxon>Bacillota</taxon>
        <taxon>Clostridia</taxon>
        <taxon>Lachnospirales</taxon>
        <taxon>Lachnospiraceae</taxon>
        <taxon>Anaerostipes</taxon>
    </lineage>
</organism>
<dbReference type="InterPro" id="IPR025559">
    <property type="entry name" value="Eis_dom"/>
</dbReference>
<dbReference type="Gene3D" id="3.30.1050.10">
    <property type="entry name" value="SCP2 sterol-binding domain"/>
    <property type="match status" value="1"/>
</dbReference>
<dbReference type="OrthoDB" id="2063981at2"/>
<dbReference type="SUPFAM" id="SSF55718">
    <property type="entry name" value="SCP-like"/>
    <property type="match status" value="1"/>
</dbReference>
<evidence type="ECO:0000313" key="2">
    <source>
        <dbReference type="EMBL" id="QCP34395.1"/>
    </source>
</evidence>
<dbReference type="Pfam" id="PF13527">
    <property type="entry name" value="Acetyltransf_9"/>
    <property type="match status" value="1"/>
</dbReference>
<dbReference type="InterPro" id="IPR051554">
    <property type="entry name" value="Acetyltransferase_Eis"/>
</dbReference>
<dbReference type="Gene3D" id="3.40.630.30">
    <property type="match status" value="1"/>
</dbReference>
<dbReference type="Proteomes" id="UP000298653">
    <property type="component" value="Chromosome"/>
</dbReference>
<name>A0A4P8ICJ5_9FIRM</name>
<dbReference type="PANTHER" id="PTHR37817">
    <property type="entry name" value="N-ACETYLTRANSFERASE EIS"/>
    <property type="match status" value="1"/>
</dbReference>
<dbReference type="InterPro" id="IPR000182">
    <property type="entry name" value="GNAT_dom"/>
</dbReference>
<sequence>MELVYDDKSRRELICQMYQDIFHDPQAFADYYFDLVYPKNKVLLAWDGDSLVGMIHLNPYRMKISDREFNAHYIVAVATKQEVRRKGVMRKMLYKTLNDMAENGEPFTYLMPADRAYYEPFDFVFVSDWTETEITGEEGKYPGELEFFREEDTKAVLEFLNQQMQSYDIYTVMDAAYLRQAAAEAKSQDGRLMVWKEQKKVCGLFAYGREEDAVYVRLGFAEEEERFLEMLRAAFPGQKIQVSAGCLRHGRKVPKIMFRITCLEALCRCLKGRRDQEFVLTVRDPVIEKNNGTFLFSTSKEGTKIRRTEKKAEGELSIGEFSKAVFGYEGEEILKAYPCLQELVPMDAVYITEEV</sequence>
<keyword evidence="3" id="KW-1185">Reference proteome</keyword>
<protein>
    <submittedName>
        <fullName evidence="2">Acetyltransferase</fullName>
    </submittedName>
</protein>
<dbReference type="RefSeq" id="WP_137327934.1">
    <property type="nucleotide sequence ID" value="NZ_CP040058.1"/>
</dbReference>
<dbReference type="AlphaFoldDB" id="A0A4P8ICJ5"/>
<reference evidence="2 3" key="1">
    <citation type="submission" date="2019-05" db="EMBL/GenBank/DDBJ databases">
        <title>Complete genome sequencing of Anaerostipes rhamnosivorans.</title>
        <authorList>
            <person name="Bui T.P.N."/>
            <person name="de Vos W.M."/>
        </authorList>
    </citation>
    <scope>NUCLEOTIDE SEQUENCE [LARGE SCALE GENOMIC DNA]</scope>
    <source>
        <strain evidence="2 3">1y2</strain>
    </source>
</reference>
<dbReference type="PROSITE" id="PS51186">
    <property type="entry name" value="GNAT"/>
    <property type="match status" value="1"/>
</dbReference>
<accession>A0A4P8ICJ5</accession>